<sequence>MARLIALIYNWWSIHIKLVDPLVAREAITSRPMYLMHTAKASTHQSVRTLVVFCAHSQAKEIQRKLEQAAERLKSWASRTSEQLKKSSVWSQVIAHILLHHQTIGGGKSRAPPTLCSAQ</sequence>
<evidence type="ECO:0000313" key="2">
    <source>
        <dbReference type="Proteomes" id="UP000035268"/>
    </source>
</evidence>
<dbReference type="AlphaFoldDB" id="A0A0G3EJ21"/>
<reference evidence="2" key="1">
    <citation type="submission" date="2015-02" db="EMBL/GenBank/DDBJ databases">
        <title>Description and complete genome sequence of the first cultured representative of the subdivision 5 of the Verrucomicrobia phylum.</title>
        <authorList>
            <person name="Spring S."/>
            <person name="Bunk B."/>
            <person name="Sproer C."/>
            <person name="Klenk H.-P."/>
        </authorList>
    </citation>
    <scope>NUCLEOTIDE SEQUENCE [LARGE SCALE GENOMIC DNA]</scope>
    <source>
        <strain evidence="2">L21-Fru-AB</strain>
    </source>
</reference>
<dbReference type="KEGG" id="vbl:L21SP4_00921"/>
<protein>
    <submittedName>
        <fullName evidence="1">Uncharacterized protein</fullName>
    </submittedName>
</protein>
<proteinExistence type="predicted"/>
<evidence type="ECO:0000313" key="1">
    <source>
        <dbReference type="EMBL" id="AKJ64184.1"/>
    </source>
</evidence>
<dbReference type="EMBL" id="CP010904">
    <property type="protein sequence ID" value="AKJ64184.1"/>
    <property type="molecule type" value="Genomic_DNA"/>
</dbReference>
<dbReference type="RefSeq" id="WP_052881540.1">
    <property type="nucleotide sequence ID" value="NZ_CP010904.1"/>
</dbReference>
<name>A0A0G3EJ21_9BACT</name>
<gene>
    <name evidence="1" type="ORF">L21SP4_00921</name>
</gene>
<organism evidence="1 2">
    <name type="scientific">Kiritimatiella glycovorans</name>
    <dbReference type="NCBI Taxonomy" id="1307763"/>
    <lineage>
        <taxon>Bacteria</taxon>
        <taxon>Pseudomonadati</taxon>
        <taxon>Kiritimatiellota</taxon>
        <taxon>Kiritimatiellia</taxon>
        <taxon>Kiritimatiellales</taxon>
        <taxon>Kiritimatiellaceae</taxon>
        <taxon>Kiritimatiella</taxon>
    </lineage>
</organism>
<reference evidence="1 2" key="2">
    <citation type="journal article" date="2016" name="ISME J.">
        <title>Characterization of the first cultured representative of Verrucomicrobia subdivision 5 indicates the proposal of a novel phylum.</title>
        <authorList>
            <person name="Spring S."/>
            <person name="Bunk B."/>
            <person name="Sproer C."/>
            <person name="Schumann P."/>
            <person name="Rohde M."/>
            <person name="Tindall B.J."/>
            <person name="Klenk H.P."/>
        </authorList>
    </citation>
    <scope>NUCLEOTIDE SEQUENCE [LARGE SCALE GENOMIC DNA]</scope>
    <source>
        <strain evidence="1 2">L21-Fru-AB</strain>
    </source>
</reference>
<keyword evidence="2" id="KW-1185">Reference proteome</keyword>
<dbReference type="OrthoDB" id="8546611at2"/>
<dbReference type="Proteomes" id="UP000035268">
    <property type="component" value="Chromosome"/>
</dbReference>
<accession>A0A0G3EJ21</accession>